<feature type="signal peptide" evidence="1">
    <location>
        <begin position="1"/>
        <end position="18"/>
    </location>
</feature>
<dbReference type="EMBL" id="BHXQ01000003">
    <property type="protein sequence ID" value="GCC51861.1"/>
    <property type="molecule type" value="Genomic_DNA"/>
</dbReference>
<keyword evidence="4" id="KW-1185">Reference proteome</keyword>
<dbReference type="Gene3D" id="2.40.128.520">
    <property type="match status" value="1"/>
</dbReference>
<evidence type="ECO:0000313" key="3">
    <source>
        <dbReference type="EMBL" id="GCC51861.1"/>
    </source>
</evidence>
<name>A0A401UAF5_9BACT</name>
<evidence type="ECO:0000259" key="2">
    <source>
        <dbReference type="Pfam" id="PF09917"/>
    </source>
</evidence>
<dbReference type="OrthoDB" id="9814399at2"/>
<accession>A0A401UAF5</accession>
<dbReference type="PANTHER" id="PTHR36919:SF3">
    <property type="entry name" value="BLL5882 PROTEIN"/>
    <property type="match status" value="1"/>
</dbReference>
<dbReference type="Proteomes" id="UP000288227">
    <property type="component" value="Unassembled WGS sequence"/>
</dbReference>
<dbReference type="AlphaFoldDB" id="A0A401UAF5"/>
<dbReference type="PANTHER" id="PTHR36919">
    <property type="entry name" value="BLR1215 PROTEIN"/>
    <property type="match status" value="1"/>
</dbReference>
<sequence length="140" mass="16281">MRLLLALLFISASGYAQTSVLGKWKTIDDETNKEKSVVEIFEKGGKVYGKITRLFRNKNEDQDPVCLECDEEDDRFKKKIIGMEIIRDMKKDGTEFSEGTILDPNNGKVYRCRIWLEGSELKVRGYLGPFYRTQTWLPFK</sequence>
<evidence type="ECO:0000313" key="4">
    <source>
        <dbReference type="Proteomes" id="UP000288227"/>
    </source>
</evidence>
<dbReference type="InterPro" id="IPR019223">
    <property type="entry name" value="DUF2147"/>
</dbReference>
<proteinExistence type="predicted"/>
<feature type="domain" description="DUF2147" evidence="2">
    <location>
        <begin position="22"/>
        <end position="136"/>
    </location>
</feature>
<comment type="caution">
    <text evidence="3">The sequence shown here is derived from an EMBL/GenBank/DDBJ whole genome shotgun (WGS) entry which is preliminary data.</text>
</comment>
<organism evidence="3 4">
    <name type="scientific">Chryseotalea sanaruensis</name>
    <dbReference type="NCBI Taxonomy" id="2482724"/>
    <lineage>
        <taxon>Bacteria</taxon>
        <taxon>Pseudomonadati</taxon>
        <taxon>Bacteroidota</taxon>
        <taxon>Cytophagia</taxon>
        <taxon>Cytophagales</taxon>
        <taxon>Chryseotaleaceae</taxon>
        <taxon>Chryseotalea</taxon>
    </lineage>
</organism>
<protein>
    <submittedName>
        <fullName evidence="3">DUF2147 domain-containing protein</fullName>
    </submittedName>
</protein>
<evidence type="ECO:0000256" key="1">
    <source>
        <dbReference type="SAM" id="SignalP"/>
    </source>
</evidence>
<reference evidence="3 4" key="1">
    <citation type="submission" date="2018-11" db="EMBL/GenBank/DDBJ databases">
        <title>Chryseotalea sanarue gen. nov., sp., nov., a member of the family Cytophagaceae, isolated from a brackish lake in Hamamatsu Japan.</title>
        <authorList>
            <person name="Maejima Y."/>
            <person name="Iino T."/>
            <person name="Muraguchi Y."/>
            <person name="Fukuda K."/>
            <person name="Ohkuma M."/>
            <person name="Moriuchi R."/>
            <person name="Dohra H."/>
            <person name="Kimbara K."/>
            <person name="Shintani M."/>
        </authorList>
    </citation>
    <scope>NUCLEOTIDE SEQUENCE [LARGE SCALE GENOMIC DNA]</scope>
    <source>
        <strain evidence="3 4">Ys</strain>
    </source>
</reference>
<gene>
    <name evidence="3" type="ORF">SanaruYs_20900</name>
</gene>
<feature type="chain" id="PRO_5019247388" evidence="1">
    <location>
        <begin position="19"/>
        <end position="140"/>
    </location>
</feature>
<keyword evidence="1" id="KW-0732">Signal</keyword>
<dbReference type="RefSeq" id="WP_127122504.1">
    <property type="nucleotide sequence ID" value="NZ_BHXQ01000003.1"/>
</dbReference>
<dbReference type="Pfam" id="PF09917">
    <property type="entry name" value="DUF2147"/>
    <property type="match status" value="1"/>
</dbReference>